<name>A0ABT2X9M6_9RHOB</name>
<dbReference type="InterPro" id="IPR015813">
    <property type="entry name" value="Pyrv/PenolPyrv_kinase-like_dom"/>
</dbReference>
<proteinExistence type="predicted"/>
<feature type="active site" evidence="3">
    <location>
        <position position="559"/>
    </location>
</feature>
<reference evidence="5 6" key="1">
    <citation type="submission" date="2022-10" db="EMBL/GenBank/DDBJ databases">
        <title>Defluviimonas sp. nov., isolated from ocean surface sediments.</title>
        <authorList>
            <person name="He W."/>
            <person name="Wang L."/>
            <person name="Zhang D.-F."/>
        </authorList>
    </citation>
    <scope>NUCLEOTIDE SEQUENCE [LARGE SCALE GENOMIC DNA]</scope>
    <source>
        <strain evidence="5 6">WL0024</strain>
    </source>
</reference>
<evidence type="ECO:0000256" key="1">
    <source>
        <dbReference type="ARBA" id="ARBA00003670"/>
    </source>
</evidence>
<dbReference type="Proteomes" id="UP001209535">
    <property type="component" value="Unassembled WGS sequence"/>
</dbReference>
<keyword evidence="6" id="KW-1185">Reference proteome</keyword>
<evidence type="ECO:0000313" key="5">
    <source>
        <dbReference type="EMBL" id="MCU9850649.1"/>
    </source>
</evidence>
<dbReference type="InterPro" id="IPR033129">
    <property type="entry name" value="PEPCASE_His_AS"/>
</dbReference>
<feature type="region of interest" description="Disordered" evidence="4">
    <location>
        <begin position="1"/>
        <end position="20"/>
    </location>
</feature>
<gene>
    <name evidence="5" type="ORF">OEZ60_22030</name>
</gene>
<accession>A0ABT2X9M6</accession>
<organism evidence="5 6">
    <name type="scientific">Albidovulum salinarum</name>
    <dbReference type="NCBI Taxonomy" id="2984153"/>
    <lineage>
        <taxon>Bacteria</taxon>
        <taxon>Pseudomonadati</taxon>
        <taxon>Pseudomonadota</taxon>
        <taxon>Alphaproteobacteria</taxon>
        <taxon>Rhodobacterales</taxon>
        <taxon>Paracoccaceae</taxon>
        <taxon>Albidovulum</taxon>
    </lineage>
</organism>
<dbReference type="PANTHER" id="PTHR30523">
    <property type="entry name" value="PHOSPHOENOLPYRUVATE CARBOXYLASE"/>
    <property type="match status" value="1"/>
</dbReference>
<dbReference type="InterPro" id="IPR021135">
    <property type="entry name" value="PEP_COase"/>
</dbReference>
<dbReference type="PROSITE" id="PS00393">
    <property type="entry name" value="PEPCASE_2"/>
    <property type="match status" value="1"/>
</dbReference>
<dbReference type="PRINTS" id="PR00150">
    <property type="entry name" value="PEPCARBXLASE"/>
</dbReference>
<dbReference type="EMBL" id="JAOVQO010000054">
    <property type="protein sequence ID" value="MCU9850649.1"/>
    <property type="molecule type" value="Genomic_DNA"/>
</dbReference>
<protein>
    <recommendedName>
        <fullName evidence="2">Phosphoenolpyruvate carboxylase</fullName>
    </recommendedName>
</protein>
<comment type="caution">
    <text evidence="5">The sequence shown here is derived from an EMBL/GenBank/DDBJ whole genome shotgun (WGS) entry which is preliminary data.</text>
</comment>
<dbReference type="PANTHER" id="PTHR30523:SF32">
    <property type="entry name" value="PHOSPHOENOLPYRUVATE CARBOXYLASE"/>
    <property type="match status" value="1"/>
</dbReference>
<dbReference type="RefSeq" id="WP_263340984.1">
    <property type="nucleotide sequence ID" value="NZ_JAOVQO010000054.1"/>
</dbReference>
<sequence length="898" mass="97343">MKLAEPHVSQTDPAPAQTAASRELRDLLHRLLMQVVGRRAPEVADWLTAGGTGPIPAGPMAVPYLQAQNIWFQLQKIADENARIRARRRTEAEEGPDAVPGSFAAAFQRIGQSGLGRGAIDAAIGKLAVVPTLTAHPTEAKRVTILEIHRRIYRKLVELETHRWTPRERARHGDEIRAEIDLLWLTGELRIERPSLEDEIAWGLQFFRNSIFDAVPQLFDQYGDARERHFPGAATPVRPCIRFHSWIGGDRDGNPNVTAEVTARALVMGRDAAIACHLDGLRTAAQRLSISRRIADIPAPTLAALGALIARSGAAATLEARNPGEVFRQAVSAIMIRIEATGTGGAAAYAAPHALVDDLIVVETGLAAIGADDLAAQLIRPVRWRAEVFGFRATSLDVRQNSTVINAVLAEVWATLGIAAAPETADGAAALRRALAADEVPVVDRAALGPVALELLDLLALMQQPGRDPEAFGPFIVSMSRSAEDILAVYLLARYAVAGRDLPADRPVLAVVPLFETIDDLRAAPEILAELMASGAARAAARERRGVVEVMLGYSDSNKDGGFFCSTWELEKAQRRISERLAGLGYRTGFFHGRGGSVSRGGAPTERAIAAQPAGTIDGMMKLTEQGEVVSSKYANRGTALNHLELLASSVLTHAALSPLTRESGHDPEHDEALEALSGMSQAAYVGLVRMPGFVGYFQEASPVEELSSLKLGSRPARRFGAMTLADLRAIPWVFAWSQNRHMLTGWYGIGSALDAFVKVRGGAGAGLLRDMFDRSRLFRLIVDEVEKSLYQSDMRIAADYAALVGDAATREAVFAKVRREHEATVAAILDLTGQRGIAERFPQFREQFDRVRPELDRINGLQVELLRQVREDTKRNGISVPLMQSMHCIAAGLGWTG</sequence>
<comment type="function">
    <text evidence="1">Forms oxaloacetate, a four-carbon dicarboxylic acid source for the tricarboxylic acid cycle.</text>
</comment>
<evidence type="ECO:0000313" key="6">
    <source>
        <dbReference type="Proteomes" id="UP001209535"/>
    </source>
</evidence>
<evidence type="ECO:0000256" key="4">
    <source>
        <dbReference type="SAM" id="MobiDB-lite"/>
    </source>
</evidence>
<dbReference type="SUPFAM" id="SSF51621">
    <property type="entry name" value="Phosphoenolpyruvate/pyruvate domain"/>
    <property type="match status" value="1"/>
</dbReference>
<evidence type="ECO:0000256" key="3">
    <source>
        <dbReference type="PROSITE-ProRule" id="PRU10112"/>
    </source>
</evidence>
<evidence type="ECO:0000256" key="2">
    <source>
        <dbReference type="ARBA" id="ARBA00022419"/>
    </source>
</evidence>
<dbReference type="Pfam" id="PF00311">
    <property type="entry name" value="PEPcase"/>
    <property type="match status" value="1"/>
</dbReference>